<evidence type="ECO:0000313" key="2">
    <source>
        <dbReference type="Proteomes" id="UP000541610"/>
    </source>
</evidence>
<sequence length="113" mass="12384">MLTSEVFTVRRCASHAILCGALLNSVFLRRHARPVQELVFVQKCIRHCPFFRGGLDIGSPTLSLTFIGDHTDDSVVGAGRLDLCILSFLHYSQCASLCVCVATVCVCVPKEKN</sequence>
<evidence type="ECO:0000313" key="1">
    <source>
        <dbReference type="EMBL" id="KAF4677139.1"/>
    </source>
</evidence>
<dbReference type="AlphaFoldDB" id="A0A7J6MZS6"/>
<comment type="caution">
    <text evidence="1">The sequence shown here is derived from an EMBL/GenBank/DDBJ whole genome shotgun (WGS) entry which is preliminary data.</text>
</comment>
<gene>
    <name evidence="1" type="ORF">FOZ60_000337</name>
</gene>
<accession>A0A7J6MZS6</accession>
<organism evidence="1 2">
    <name type="scientific">Perkinsus olseni</name>
    <name type="common">Perkinsus atlanticus</name>
    <dbReference type="NCBI Taxonomy" id="32597"/>
    <lineage>
        <taxon>Eukaryota</taxon>
        <taxon>Sar</taxon>
        <taxon>Alveolata</taxon>
        <taxon>Perkinsozoa</taxon>
        <taxon>Perkinsea</taxon>
        <taxon>Perkinsida</taxon>
        <taxon>Perkinsidae</taxon>
        <taxon>Perkinsus</taxon>
    </lineage>
</organism>
<dbReference type="EMBL" id="JABANP010001011">
    <property type="protein sequence ID" value="KAF4677139.1"/>
    <property type="molecule type" value="Genomic_DNA"/>
</dbReference>
<name>A0A7J6MZS6_PEROL</name>
<proteinExistence type="predicted"/>
<protein>
    <submittedName>
        <fullName evidence="1">Uncharacterized protein</fullName>
    </submittedName>
</protein>
<dbReference type="Proteomes" id="UP000541610">
    <property type="component" value="Unassembled WGS sequence"/>
</dbReference>
<reference evidence="1 2" key="1">
    <citation type="submission" date="2020-04" db="EMBL/GenBank/DDBJ databases">
        <title>Perkinsus olseni comparative genomics.</title>
        <authorList>
            <person name="Bogema D.R."/>
        </authorList>
    </citation>
    <scope>NUCLEOTIDE SEQUENCE [LARGE SCALE GENOMIC DNA]</scope>
    <source>
        <strain evidence="1">00978-12</strain>
    </source>
</reference>